<gene>
    <name evidence="2" type="ORF">CC78DRAFT_612993</name>
</gene>
<evidence type="ECO:0000259" key="1">
    <source>
        <dbReference type="Pfam" id="PF09792"/>
    </source>
</evidence>
<organism evidence="2 3">
    <name type="scientific">Lojkania enalia</name>
    <dbReference type="NCBI Taxonomy" id="147567"/>
    <lineage>
        <taxon>Eukaryota</taxon>
        <taxon>Fungi</taxon>
        <taxon>Dikarya</taxon>
        <taxon>Ascomycota</taxon>
        <taxon>Pezizomycotina</taxon>
        <taxon>Dothideomycetes</taxon>
        <taxon>Pleosporomycetidae</taxon>
        <taxon>Pleosporales</taxon>
        <taxon>Pleosporales incertae sedis</taxon>
        <taxon>Lojkania</taxon>
    </lineage>
</organism>
<dbReference type="InterPro" id="IPR018620">
    <property type="entry name" value="Ubiquitin3-bd_protein_But2_C"/>
</dbReference>
<dbReference type="PANTHER" id="PTHR39613">
    <property type="entry name" value="ANCHORED CELL WALL PROTEIN, PUTATIVE (AFU_ORTHOLOGUE AFUA_4G08960)-RELATED"/>
    <property type="match status" value="1"/>
</dbReference>
<dbReference type="OrthoDB" id="4657524at2759"/>
<dbReference type="EMBL" id="ML986585">
    <property type="protein sequence ID" value="KAF2268744.1"/>
    <property type="molecule type" value="Genomic_DNA"/>
</dbReference>
<name>A0A9P4KJR9_9PLEO</name>
<accession>A0A9P4KJR9</accession>
<dbReference type="Pfam" id="PF09792">
    <property type="entry name" value="But2"/>
    <property type="match status" value="1"/>
</dbReference>
<dbReference type="AlphaFoldDB" id="A0A9P4KJR9"/>
<protein>
    <recommendedName>
        <fullName evidence="1">Ubiquitin 3 binding protein But2 C-terminal domain-containing protein</fullName>
    </recommendedName>
</protein>
<keyword evidence="3" id="KW-1185">Reference proteome</keyword>
<comment type="caution">
    <text evidence="2">The sequence shown here is derived from an EMBL/GenBank/DDBJ whole genome shotgun (WGS) entry which is preliminary data.</text>
</comment>
<sequence length="186" mass="21032">MRYLMLVIALFGVRSLTFYLLERQFPHLIIPLKEQEPDTPFYTQFTGEIISGEGASNRIYTEILFDVPESIKPTACKLEFFIDNTSPKWLFGLHDTFAFNISTLEGIPNKDFDSWNSHPDVGRWVATFEIDREGHVSKTGGDAPCAVDGPVGFLMTPSDESRVGGYTWFEQRYPLHGITLDAGTEN</sequence>
<reference evidence="3" key="1">
    <citation type="journal article" date="2020" name="Stud. Mycol.">
        <title>101 Dothideomycetes genomes: A test case for predicting lifestyles and emergence of pathogens.</title>
        <authorList>
            <person name="Haridas S."/>
            <person name="Albert R."/>
            <person name="Binder M."/>
            <person name="Bloem J."/>
            <person name="LaButti K."/>
            <person name="Salamov A."/>
            <person name="Andreopoulos B."/>
            <person name="Baker S."/>
            <person name="Barry K."/>
            <person name="Bills G."/>
            <person name="Bluhm B."/>
            <person name="Cannon C."/>
            <person name="Castanera R."/>
            <person name="Culley D."/>
            <person name="Daum C."/>
            <person name="Ezra D."/>
            <person name="Gonzalez J."/>
            <person name="Henrissat B."/>
            <person name="Kuo A."/>
            <person name="Liang C."/>
            <person name="Lipzen A."/>
            <person name="Lutzoni F."/>
            <person name="Magnuson J."/>
            <person name="Mondo S."/>
            <person name="Nolan M."/>
            <person name="Ohm R."/>
            <person name="Pangilinan J."/>
            <person name="Park H.-J."/>
            <person name="Ramirez L."/>
            <person name="Alfaro M."/>
            <person name="Sun H."/>
            <person name="Tritt A."/>
            <person name="Yoshinaga Y."/>
            <person name="Zwiers L.-H."/>
            <person name="Turgeon B."/>
            <person name="Goodwin S."/>
            <person name="Spatafora J."/>
            <person name="Crous P."/>
            <person name="Grigoriev I."/>
        </authorList>
    </citation>
    <scope>NUCLEOTIDE SEQUENCE [LARGE SCALE GENOMIC DNA]</scope>
    <source>
        <strain evidence="3">CBS 304.66</strain>
    </source>
</reference>
<dbReference type="Proteomes" id="UP000800093">
    <property type="component" value="Unassembled WGS sequence"/>
</dbReference>
<feature type="domain" description="Ubiquitin 3 binding protein But2 C-terminal" evidence="1">
    <location>
        <begin position="24"/>
        <end position="161"/>
    </location>
</feature>
<dbReference type="PANTHER" id="PTHR39613:SF1">
    <property type="entry name" value="ANCHORED CELL WALL PROTEIN, PUTATIVE (AFU_ORTHOLOGUE AFUA_4G08960)-RELATED"/>
    <property type="match status" value="1"/>
</dbReference>
<evidence type="ECO:0000313" key="3">
    <source>
        <dbReference type="Proteomes" id="UP000800093"/>
    </source>
</evidence>
<evidence type="ECO:0000313" key="2">
    <source>
        <dbReference type="EMBL" id="KAF2268744.1"/>
    </source>
</evidence>
<proteinExistence type="predicted"/>